<proteinExistence type="predicted"/>
<dbReference type="RefSeq" id="WP_317521529.1">
    <property type="nucleotide sequence ID" value="NZ_JASGOQ010000002.1"/>
</dbReference>
<name>A0AAE4Q4U1_9GAMM</name>
<gene>
    <name evidence="1" type="ORF">QM089_22775</name>
</gene>
<protein>
    <submittedName>
        <fullName evidence="1">Uncharacterized protein</fullName>
    </submittedName>
</protein>
<reference evidence="1" key="1">
    <citation type="submission" date="2023-05" db="EMBL/GenBank/DDBJ databases">
        <title>Colonisation of extended spectrum b-lactamase- and carbapenemase-producing bacteria on hospital surfaces from low- and middle-income countries.</title>
        <authorList>
            <person name="Nieto-Rosado M."/>
            <person name="Sands K."/>
            <person name="Iregbu K."/>
            <person name="Zahra R."/>
            <person name="Mazarati J.B."/>
            <person name="Mehtar S."/>
            <person name="Barnards-Group B."/>
            <person name="Walsh T.R."/>
        </authorList>
    </citation>
    <scope>NUCLEOTIDE SEQUENCE</scope>
    <source>
        <strain evidence="1">PP-E493</strain>
    </source>
</reference>
<evidence type="ECO:0000313" key="2">
    <source>
        <dbReference type="Proteomes" id="UP001187859"/>
    </source>
</evidence>
<comment type="caution">
    <text evidence="1">The sequence shown here is derived from an EMBL/GenBank/DDBJ whole genome shotgun (WGS) entry which is preliminary data.</text>
</comment>
<dbReference type="EMBL" id="JASGOQ010000002">
    <property type="protein sequence ID" value="MDV5393020.1"/>
    <property type="molecule type" value="Genomic_DNA"/>
</dbReference>
<evidence type="ECO:0000313" key="1">
    <source>
        <dbReference type="EMBL" id="MDV5393020.1"/>
    </source>
</evidence>
<sequence>MKNSTFDHLKFPSGRTVIRCKEDAKLLRKNSKNTENYLSYNKALDVIAKNNGIDLPWDKAIALLKKNQESVEAGQSSFNRLKGQIKNQQSHNKKLIHQNFAHNNDLYIPDGEGGLVKAYQHKDHPDGLLLTKEVAQIVEADFEKLVGSDKLYGTHGGLFQIVYEKPGSNSHLAHEFHVRRDGVIVYYCRSRPWQDYEAELHARGYELTHVGIRRGHVDSFLHWTGFCLWRRVLTPRLA</sequence>
<organism evidence="1 2">
    <name type="scientific">Shewanella xiamenensis</name>
    <dbReference type="NCBI Taxonomy" id="332186"/>
    <lineage>
        <taxon>Bacteria</taxon>
        <taxon>Pseudomonadati</taxon>
        <taxon>Pseudomonadota</taxon>
        <taxon>Gammaproteobacteria</taxon>
        <taxon>Alteromonadales</taxon>
        <taxon>Shewanellaceae</taxon>
        <taxon>Shewanella</taxon>
    </lineage>
</organism>
<dbReference type="Proteomes" id="UP001187859">
    <property type="component" value="Unassembled WGS sequence"/>
</dbReference>
<dbReference type="AlphaFoldDB" id="A0AAE4Q4U1"/>
<accession>A0AAE4Q4U1</accession>